<keyword evidence="5 9" id="KW-0460">Magnesium</keyword>
<dbReference type="BioCyc" id="CSTA292563:G1353-1218-MONOMER"/>
<dbReference type="InterPro" id="IPR046342">
    <property type="entry name" value="CBS_dom_sf"/>
</dbReference>
<dbReference type="HOGENOM" id="CLU_037408_2_2_3"/>
<dbReference type="InterPro" id="IPR038076">
    <property type="entry name" value="MgtE_N_sf"/>
</dbReference>
<organism evidence="11 12">
    <name type="scientific">Cyanobacterium stanieri (strain ATCC 29140 / PCC 7202)</name>
    <dbReference type="NCBI Taxonomy" id="292563"/>
    <lineage>
        <taxon>Bacteria</taxon>
        <taxon>Bacillati</taxon>
        <taxon>Cyanobacteriota</taxon>
        <taxon>Cyanophyceae</taxon>
        <taxon>Oscillatoriophycideae</taxon>
        <taxon>Chroococcales</taxon>
        <taxon>Geminocystaceae</taxon>
        <taxon>Cyanobacterium</taxon>
    </lineage>
</organism>
<dbReference type="InterPro" id="IPR006667">
    <property type="entry name" value="SLC41_membr_dom"/>
</dbReference>
<dbReference type="AlphaFoldDB" id="K9YL57"/>
<dbReference type="NCBIfam" id="TIGR00400">
    <property type="entry name" value="mgtE"/>
    <property type="match status" value="1"/>
</dbReference>
<evidence type="ECO:0000256" key="2">
    <source>
        <dbReference type="ARBA" id="ARBA00009749"/>
    </source>
</evidence>
<evidence type="ECO:0000256" key="9">
    <source>
        <dbReference type="RuleBase" id="RU362011"/>
    </source>
</evidence>
<dbReference type="PATRIC" id="fig|292563.3.peg.1271"/>
<dbReference type="Pfam" id="PF01769">
    <property type="entry name" value="MgtE"/>
    <property type="match status" value="1"/>
</dbReference>
<feature type="transmembrane region" description="Helical" evidence="9">
    <location>
        <begin position="362"/>
        <end position="381"/>
    </location>
</feature>
<evidence type="ECO:0000256" key="1">
    <source>
        <dbReference type="ARBA" id="ARBA00004141"/>
    </source>
</evidence>
<dbReference type="Gene3D" id="1.10.357.20">
    <property type="entry name" value="SLC41 divalent cation transporters, integral membrane domain"/>
    <property type="match status" value="1"/>
</dbReference>
<dbReference type="PANTHER" id="PTHR43773">
    <property type="entry name" value="MAGNESIUM TRANSPORTER MGTE"/>
    <property type="match status" value="1"/>
</dbReference>
<proteinExistence type="inferred from homology"/>
<evidence type="ECO:0000256" key="6">
    <source>
        <dbReference type="ARBA" id="ARBA00022989"/>
    </source>
</evidence>
<reference evidence="12" key="1">
    <citation type="journal article" date="2013" name="Proc. Natl. Acad. Sci. U.S.A.">
        <title>Improving the coverage of the cyanobacterial phylum using diversity-driven genome sequencing.</title>
        <authorList>
            <person name="Shih P.M."/>
            <person name="Wu D."/>
            <person name="Latifi A."/>
            <person name="Axen S.D."/>
            <person name="Fewer D.P."/>
            <person name="Talla E."/>
            <person name="Calteau A."/>
            <person name="Cai F."/>
            <person name="Tandeau de Marsac N."/>
            <person name="Rippka R."/>
            <person name="Herdman M."/>
            <person name="Sivonen K."/>
            <person name="Coursin T."/>
            <person name="Laurent T."/>
            <person name="Goodwin L."/>
            <person name="Nolan M."/>
            <person name="Davenport K.W."/>
            <person name="Han C.S."/>
            <person name="Rubin E.M."/>
            <person name="Eisen J.A."/>
            <person name="Woyke T."/>
            <person name="Gugger M."/>
            <person name="Kerfeld C.A."/>
        </authorList>
    </citation>
    <scope>NUCLEOTIDE SEQUENCE [LARGE SCALE GENOMIC DNA]</scope>
    <source>
        <strain evidence="12">ATCC 29140 / PCC 7202</strain>
    </source>
</reference>
<dbReference type="SUPFAM" id="SSF54631">
    <property type="entry name" value="CBS-domain pair"/>
    <property type="match status" value="1"/>
</dbReference>
<dbReference type="Proteomes" id="UP000010483">
    <property type="component" value="Chromosome"/>
</dbReference>
<evidence type="ECO:0000256" key="4">
    <source>
        <dbReference type="ARBA" id="ARBA00022692"/>
    </source>
</evidence>
<evidence type="ECO:0000256" key="3">
    <source>
        <dbReference type="ARBA" id="ARBA00022448"/>
    </source>
</evidence>
<dbReference type="InterPro" id="IPR000644">
    <property type="entry name" value="CBS_dom"/>
</dbReference>
<evidence type="ECO:0000259" key="10">
    <source>
        <dbReference type="PROSITE" id="PS51371"/>
    </source>
</evidence>
<evidence type="ECO:0000256" key="7">
    <source>
        <dbReference type="ARBA" id="ARBA00023136"/>
    </source>
</evidence>
<dbReference type="PANTHER" id="PTHR43773:SF1">
    <property type="entry name" value="MAGNESIUM TRANSPORTER MGTE"/>
    <property type="match status" value="1"/>
</dbReference>
<keyword evidence="6 9" id="KW-1133">Transmembrane helix</keyword>
<keyword evidence="7 9" id="KW-0472">Membrane</keyword>
<name>K9YL57_CYASC</name>
<dbReference type="SMART" id="SM00924">
    <property type="entry name" value="MgtE_N"/>
    <property type="match status" value="1"/>
</dbReference>
<comment type="subcellular location">
    <subcellularLocation>
        <location evidence="9">Cell membrane</location>
        <topology evidence="9">Multi-pass membrane protein</topology>
    </subcellularLocation>
    <subcellularLocation>
        <location evidence="1">Membrane</location>
        <topology evidence="1">Multi-pass membrane protein</topology>
    </subcellularLocation>
</comment>
<keyword evidence="4 9" id="KW-0812">Transmembrane</keyword>
<comment type="function">
    <text evidence="9">Acts as a magnesium transporter.</text>
</comment>
<dbReference type="PROSITE" id="PS51371">
    <property type="entry name" value="CBS"/>
    <property type="match status" value="1"/>
</dbReference>
<dbReference type="SUPFAM" id="SSF161093">
    <property type="entry name" value="MgtE membrane domain-like"/>
    <property type="match status" value="1"/>
</dbReference>
<keyword evidence="3 9" id="KW-0813">Transport</keyword>
<dbReference type="Gene3D" id="3.10.580.10">
    <property type="entry name" value="CBS-domain"/>
    <property type="match status" value="1"/>
</dbReference>
<dbReference type="EMBL" id="CP003940">
    <property type="protein sequence ID" value="AFZ47177.1"/>
    <property type="molecule type" value="Genomic_DNA"/>
</dbReference>
<dbReference type="InterPro" id="IPR036739">
    <property type="entry name" value="SLC41_membr_dom_sf"/>
</dbReference>
<keyword evidence="9" id="KW-1003">Cell membrane</keyword>
<evidence type="ECO:0000256" key="8">
    <source>
        <dbReference type="PROSITE-ProRule" id="PRU00703"/>
    </source>
</evidence>
<evidence type="ECO:0000313" key="11">
    <source>
        <dbReference type="EMBL" id="AFZ47177.1"/>
    </source>
</evidence>
<feature type="transmembrane region" description="Helical" evidence="9">
    <location>
        <begin position="393"/>
        <end position="418"/>
    </location>
</feature>
<dbReference type="GO" id="GO:0005886">
    <property type="term" value="C:plasma membrane"/>
    <property type="evidence" value="ECO:0007669"/>
    <property type="project" value="UniProtKB-SubCell"/>
</dbReference>
<evidence type="ECO:0000313" key="12">
    <source>
        <dbReference type="Proteomes" id="UP000010483"/>
    </source>
</evidence>
<dbReference type="Pfam" id="PF00571">
    <property type="entry name" value="CBS"/>
    <property type="match status" value="1"/>
</dbReference>
<keyword evidence="8" id="KW-0129">CBS domain</keyword>
<dbReference type="Gene3D" id="1.25.60.10">
    <property type="entry name" value="MgtE N-terminal domain-like"/>
    <property type="match status" value="1"/>
</dbReference>
<feature type="domain" description="CBS" evidence="10">
    <location>
        <begin position="195"/>
        <end position="251"/>
    </location>
</feature>
<keyword evidence="9" id="KW-0479">Metal-binding</keyword>
<keyword evidence="12" id="KW-1185">Reference proteome</keyword>
<comment type="caution">
    <text evidence="9">Lacks conserved residue(s) required for the propagation of feature annotation.</text>
</comment>
<accession>K9YL57</accession>
<dbReference type="InterPro" id="IPR006669">
    <property type="entry name" value="MgtE_transporter"/>
</dbReference>
<dbReference type="eggNOG" id="COG2239">
    <property type="taxonomic scope" value="Bacteria"/>
</dbReference>
<sequence length="455" mass="49941">MRNLLKDLLEPYALEAAKKEANNFPPAELVQLLMDIEPEKRVLAFRLLEKNKAARVFEYLRPEDQAGLTQMMESPEVMALVEGLEADERVRLFDELPAKVVKRLIANLPPQERENVNILLGYPEGSVGRITNLRIISVRTRATVAQALELVKNSDLDDNQLEMVFVIDHERHYQGYVRTVNLIKSNPTASIVDVLENNAVAVMTGDRTSEAVRLLGEINLPAIPVVDSEGRLVGDITFDDVIDLVEEEADETALSQAGVINLLARDEAWSDVLVKGSAFSAVRIRIAFLLITLAGGFLVGGVIETFEEVLEEIPAAAVFIPLVMDMGGNVGTQSTTAFARGVAWEQINLNRYFLYIFREARIGILMGLILGGVSGIVAYVWQGIPNEIPQLGIVVGISLALVVTLGAMLGSILPWAMLKLGFDHGPGADPLITTIKDFVGLWIYFSLATWLIGVV</sequence>
<dbReference type="KEGG" id="csn:Cyast_1212"/>
<dbReference type="CDD" id="cd04606">
    <property type="entry name" value="CBS_pair_Mg_transporter"/>
    <property type="match status" value="1"/>
</dbReference>
<dbReference type="GO" id="GO:0015095">
    <property type="term" value="F:magnesium ion transmembrane transporter activity"/>
    <property type="evidence" value="ECO:0007669"/>
    <property type="project" value="UniProtKB-UniRule"/>
</dbReference>
<dbReference type="Pfam" id="PF03448">
    <property type="entry name" value="MgtE_N"/>
    <property type="match status" value="1"/>
</dbReference>
<dbReference type="GO" id="GO:0046872">
    <property type="term" value="F:metal ion binding"/>
    <property type="evidence" value="ECO:0007669"/>
    <property type="project" value="UniProtKB-KW"/>
</dbReference>
<dbReference type="InterPro" id="IPR006668">
    <property type="entry name" value="Mg_transptr_MgtE_intracell_dom"/>
</dbReference>
<gene>
    <name evidence="11" type="ordered locus">Cyast_1212</name>
</gene>
<comment type="subunit">
    <text evidence="9">Homodimer.</text>
</comment>
<dbReference type="SUPFAM" id="SSF158791">
    <property type="entry name" value="MgtE N-terminal domain-like"/>
    <property type="match status" value="1"/>
</dbReference>
<protein>
    <recommendedName>
        <fullName evidence="9">Magnesium transporter MgtE</fullName>
    </recommendedName>
</protein>
<feature type="transmembrane region" description="Helical" evidence="9">
    <location>
        <begin position="438"/>
        <end position="454"/>
    </location>
</feature>
<evidence type="ECO:0000256" key="5">
    <source>
        <dbReference type="ARBA" id="ARBA00022842"/>
    </source>
</evidence>
<comment type="similarity">
    <text evidence="2 9">Belongs to the SLC41A transporter family.</text>
</comment>